<dbReference type="EMBL" id="CP060782">
    <property type="protein sequence ID" value="QNP44747.1"/>
    <property type="molecule type" value="Genomic_DNA"/>
</dbReference>
<protein>
    <recommendedName>
        <fullName evidence="3">DUF3617 family protein</fullName>
    </recommendedName>
</protein>
<reference evidence="1 2" key="1">
    <citation type="submission" date="2020-08" db="EMBL/GenBank/DDBJ databases">
        <title>Genome sequence of Sphingomonas sediminicola KACC 15039T.</title>
        <authorList>
            <person name="Hyun D.-W."/>
            <person name="Bae J.-W."/>
        </authorList>
    </citation>
    <scope>NUCLEOTIDE SEQUENCE [LARGE SCALE GENOMIC DNA]</scope>
    <source>
        <strain evidence="1 2">KACC 15039</strain>
    </source>
</reference>
<dbReference type="Proteomes" id="UP000516105">
    <property type="component" value="Chromosome"/>
</dbReference>
<keyword evidence="2" id="KW-1185">Reference proteome</keyword>
<proteinExistence type="predicted"/>
<dbReference type="RefSeq" id="WP_187707705.1">
    <property type="nucleotide sequence ID" value="NZ_CP178916.1"/>
</dbReference>
<evidence type="ECO:0008006" key="3">
    <source>
        <dbReference type="Google" id="ProtNLM"/>
    </source>
</evidence>
<sequence length="119" mass="12907">MAGAALALLGLAAAVRPTIFSQTTGGLWEVSRGNEFRRSVCVPDPVVLAQFEHLRANCARDIVRDQQRRAEIHYTCAGGAFGQSTVDLITPRALRIETQGISGNAPFHYVLQARRVGNC</sequence>
<evidence type="ECO:0000313" key="1">
    <source>
        <dbReference type="EMBL" id="QNP44747.1"/>
    </source>
</evidence>
<evidence type="ECO:0000313" key="2">
    <source>
        <dbReference type="Proteomes" id="UP000516105"/>
    </source>
</evidence>
<gene>
    <name evidence="1" type="ORF">H9L14_08115</name>
</gene>
<organism evidence="1 2">
    <name type="scientific">Sphingomonas sediminicola</name>
    <dbReference type="NCBI Taxonomy" id="386874"/>
    <lineage>
        <taxon>Bacteria</taxon>
        <taxon>Pseudomonadati</taxon>
        <taxon>Pseudomonadota</taxon>
        <taxon>Alphaproteobacteria</taxon>
        <taxon>Sphingomonadales</taxon>
        <taxon>Sphingomonadaceae</taxon>
        <taxon>Sphingomonas</taxon>
    </lineage>
</organism>
<name>A0ABX6T4L5_9SPHN</name>
<accession>A0ABX6T4L5</accession>